<dbReference type="PANTHER" id="PTHR42850">
    <property type="entry name" value="METALLOPHOSPHOESTERASE"/>
    <property type="match status" value="1"/>
</dbReference>
<accession>A0A0H4R184</accession>
<evidence type="ECO:0000259" key="2">
    <source>
        <dbReference type="Pfam" id="PF00149"/>
    </source>
</evidence>
<dbReference type="GO" id="GO:0110154">
    <property type="term" value="P:RNA decapping"/>
    <property type="evidence" value="ECO:0007669"/>
    <property type="project" value="TreeGrafter"/>
</dbReference>
<dbReference type="AlphaFoldDB" id="A0A0H4R184"/>
<evidence type="ECO:0000313" key="3">
    <source>
        <dbReference type="EMBL" id="AKP67465.1"/>
    </source>
</evidence>
<organism evidence="3 4">
    <name type="scientific">Companilactobacillus ginsenosidimutans</name>
    <dbReference type="NCBI Taxonomy" id="1007676"/>
    <lineage>
        <taxon>Bacteria</taxon>
        <taxon>Bacillati</taxon>
        <taxon>Bacillota</taxon>
        <taxon>Bacilli</taxon>
        <taxon>Lactobacillales</taxon>
        <taxon>Lactobacillaceae</taxon>
        <taxon>Companilactobacillus</taxon>
    </lineage>
</organism>
<evidence type="ECO:0000256" key="1">
    <source>
        <dbReference type="SAM" id="MobiDB-lite"/>
    </source>
</evidence>
<evidence type="ECO:0000313" key="4">
    <source>
        <dbReference type="Proteomes" id="UP000036106"/>
    </source>
</evidence>
<dbReference type="SUPFAM" id="SSF56300">
    <property type="entry name" value="Metallo-dependent phosphatases"/>
    <property type="match status" value="1"/>
</dbReference>
<reference evidence="4" key="1">
    <citation type="submission" date="2015-07" db="EMBL/GenBank/DDBJ databases">
        <title>Lactobacillus ginsenosidimutans/EMML 3141/ whole genome sequencing.</title>
        <authorList>
            <person name="Kim M.K."/>
            <person name="Im W.-T."/>
            <person name="Srinivasan S."/>
            <person name="Lee J.-J."/>
        </authorList>
    </citation>
    <scope>NUCLEOTIDE SEQUENCE [LARGE SCALE GENOMIC DNA]</scope>
    <source>
        <strain evidence="4">EMML 3041</strain>
    </source>
</reference>
<dbReference type="GO" id="GO:0008803">
    <property type="term" value="F:bis(5'-nucleosyl)-tetraphosphatase (symmetrical) activity"/>
    <property type="evidence" value="ECO:0007669"/>
    <property type="project" value="TreeGrafter"/>
</dbReference>
<dbReference type="InterPro" id="IPR004843">
    <property type="entry name" value="Calcineurin-like_PHP"/>
</dbReference>
<dbReference type="InterPro" id="IPR050126">
    <property type="entry name" value="Ap4A_hydrolase"/>
</dbReference>
<dbReference type="Gene3D" id="3.60.21.10">
    <property type="match status" value="1"/>
</dbReference>
<dbReference type="PATRIC" id="fig|1007676.4.peg.1598"/>
<dbReference type="PANTHER" id="PTHR42850:SF4">
    <property type="entry name" value="ZINC-DEPENDENT ENDOPOLYPHOSPHATASE"/>
    <property type="match status" value="1"/>
</dbReference>
<protein>
    <recommendedName>
        <fullName evidence="2">Calcineurin-like phosphoesterase domain-containing protein</fullName>
    </recommendedName>
</protein>
<dbReference type="OrthoDB" id="384253at2"/>
<gene>
    <name evidence="3" type="ORF">ABM34_07935</name>
</gene>
<dbReference type="Proteomes" id="UP000036106">
    <property type="component" value="Chromosome"/>
</dbReference>
<sequence>MGIFIALGDLHGQMETLDRLEIVQKQYPTAKTIFIGDYIDCYGTNLGFDLLHEIHDMQMKNPSDVIVLMGNHEQAAIDYFEDPENDSWLRFGGDYTLRAVAKKLGSKQDFSHDREFVLNHEHGLLDWVKQLPLTYYPGSDNKIVFTHAGLDLLLDDPIRDTSQTDHLWMRATYWYNPNFWGIFGHNKLDMSIVTGHTPTGNIMGEYEDDERPKKQESNRNPIYAIHYPGEYPRYLIDGGAGDGDSKKLGNIGVFDGETGMLIDAIED</sequence>
<dbReference type="EMBL" id="CP012034">
    <property type="protein sequence ID" value="AKP67465.1"/>
    <property type="molecule type" value="Genomic_DNA"/>
</dbReference>
<name>A0A0H4R184_9LACO</name>
<dbReference type="STRING" id="1007676.ABM34_07935"/>
<dbReference type="KEGG" id="lgn:ABM34_07935"/>
<keyword evidence="4" id="KW-1185">Reference proteome</keyword>
<dbReference type="GO" id="GO:0016791">
    <property type="term" value="F:phosphatase activity"/>
    <property type="evidence" value="ECO:0007669"/>
    <property type="project" value="TreeGrafter"/>
</dbReference>
<proteinExistence type="predicted"/>
<feature type="domain" description="Calcineurin-like phosphoesterase" evidence="2">
    <location>
        <begin position="4"/>
        <end position="198"/>
    </location>
</feature>
<dbReference type="RefSeq" id="WP_048704799.1">
    <property type="nucleotide sequence ID" value="NZ_CP012034.1"/>
</dbReference>
<dbReference type="Pfam" id="PF00149">
    <property type="entry name" value="Metallophos"/>
    <property type="match status" value="1"/>
</dbReference>
<feature type="region of interest" description="Disordered" evidence="1">
    <location>
        <begin position="201"/>
        <end position="220"/>
    </location>
</feature>
<dbReference type="GO" id="GO:0005737">
    <property type="term" value="C:cytoplasm"/>
    <property type="evidence" value="ECO:0007669"/>
    <property type="project" value="TreeGrafter"/>
</dbReference>
<dbReference type="InterPro" id="IPR029052">
    <property type="entry name" value="Metallo-depent_PP-like"/>
</dbReference>